<dbReference type="Proteomes" id="UP000487350">
    <property type="component" value="Unassembled WGS sequence"/>
</dbReference>
<dbReference type="AlphaFoldDB" id="A0A844B344"/>
<name>A0A844B344_9BURK</name>
<reference evidence="1 2" key="1">
    <citation type="submission" date="2019-11" db="EMBL/GenBank/DDBJ databases">
        <title>Caenimonas koreensis gen. nov., sp. nov., isolated from activated sludge.</title>
        <authorList>
            <person name="Seung H.R."/>
        </authorList>
    </citation>
    <scope>NUCLEOTIDE SEQUENCE [LARGE SCALE GENOMIC DNA]</scope>
    <source>
        <strain evidence="1 2">EMB320</strain>
    </source>
</reference>
<gene>
    <name evidence="1" type="ORF">GHT07_10175</name>
</gene>
<dbReference type="InterPro" id="IPR003737">
    <property type="entry name" value="GlcNAc_PI_deacetylase-related"/>
</dbReference>
<protein>
    <recommendedName>
        <fullName evidence="3">GlcNAc-PI de-N-acetylase</fullName>
    </recommendedName>
</protein>
<dbReference type="Gene3D" id="3.40.50.10320">
    <property type="entry name" value="LmbE-like"/>
    <property type="match status" value="1"/>
</dbReference>
<dbReference type="InterPro" id="IPR024078">
    <property type="entry name" value="LmbE-like_dom_sf"/>
</dbReference>
<dbReference type="Pfam" id="PF02585">
    <property type="entry name" value="PIG-L"/>
    <property type="match status" value="1"/>
</dbReference>
<sequence>MSASPSWTRSQRSSSSAFNCSKSRLSKFGGNWNLDAVTEEFGPDGAAALDFYLAPHSDDVCFSIGQLAHSRGAGMLCTVFTVTAYQAGRRQLVADDIRATTRIRIAEDASFAQRCGLVPQWLSFPDAFARGQPPFDAAPAGEVARQIAEVVMRAILAPTIGRVTHPRPWLFCPAGIGGHVDHLAVTTVVMDNIDRLSPLYRIAFYEDLHYASKADVRASGVTRLKELAGDRSLARRVIALADEAAQLSKMELVRLYPSQLTARIDSIEAYSPAVAPPAMPHEAVWVLQDDMHHLPG</sequence>
<evidence type="ECO:0000313" key="1">
    <source>
        <dbReference type="EMBL" id="MRD47643.1"/>
    </source>
</evidence>
<evidence type="ECO:0000313" key="2">
    <source>
        <dbReference type="Proteomes" id="UP000487350"/>
    </source>
</evidence>
<comment type="caution">
    <text evidence="1">The sequence shown here is derived from an EMBL/GenBank/DDBJ whole genome shotgun (WGS) entry which is preliminary data.</text>
</comment>
<keyword evidence="2" id="KW-1185">Reference proteome</keyword>
<dbReference type="SUPFAM" id="SSF102588">
    <property type="entry name" value="LmbE-like"/>
    <property type="match status" value="1"/>
</dbReference>
<evidence type="ECO:0008006" key="3">
    <source>
        <dbReference type="Google" id="ProtNLM"/>
    </source>
</evidence>
<organism evidence="1 2">
    <name type="scientific">Caenimonas koreensis DSM 17982</name>
    <dbReference type="NCBI Taxonomy" id="1121255"/>
    <lineage>
        <taxon>Bacteria</taxon>
        <taxon>Pseudomonadati</taxon>
        <taxon>Pseudomonadota</taxon>
        <taxon>Betaproteobacteria</taxon>
        <taxon>Burkholderiales</taxon>
        <taxon>Comamonadaceae</taxon>
        <taxon>Caenimonas</taxon>
    </lineage>
</organism>
<proteinExistence type="predicted"/>
<accession>A0A844B344</accession>
<dbReference type="EMBL" id="WJBU01000009">
    <property type="protein sequence ID" value="MRD47643.1"/>
    <property type="molecule type" value="Genomic_DNA"/>
</dbReference>